<feature type="transmembrane region" description="Helical" evidence="1">
    <location>
        <begin position="316"/>
        <end position="341"/>
    </location>
</feature>
<feature type="transmembrane region" description="Helical" evidence="1">
    <location>
        <begin position="263"/>
        <end position="296"/>
    </location>
</feature>
<evidence type="ECO:0000256" key="1">
    <source>
        <dbReference type="SAM" id="Phobius"/>
    </source>
</evidence>
<protein>
    <submittedName>
        <fullName evidence="2">DUF3667 domain-containing protein</fullName>
    </submittedName>
</protein>
<accession>A0ABT0RW43</accession>
<keyword evidence="1" id="KW-0472">Membrane</keyword>
<keyword evidence="3" id="KW-1185">Reference proteome</keyword>
<dbReference type="RefSeq" id="WP_249904656.1">
    <property type="nucleotide sequence ID" value="NZ_JAMGBA010000002.1"/>
</dbReference>
<feature type="transmembrane region" description="Helical" evidence="1">
    <location>
        <begin position="107"/>
        <end position="125"/>
    </location>
</feature>
<dbReference type="Pfam" id="PF12412">
    <property type="entry name" value="DUF3667"/>
    <property type="match status" value="1"/>
</dbReference>
<name>A0ABT0RW43_9SPHN</name>
<proteinExistence type="predicted"/>
<keyword evidence="1" id="KW-0812">Transmembrane</keyword>
<reference evidence="2 3" key="1">
    <citation type="submission" date="2022-05" db="EMBL/GenBank/DDBJ databases">
        <authorList>
            <person name="Jo J.-H."/>
            <person name="Im W.-T."/>
        </authorList>
    </citation>
    <scope>NUCLEOTIDE SEQUENCE [LARGE SCALE GENOMIC DNA]</scope>
    <source>
        <strain evidence="2 3">NSE70-1</strain>
    </source>
</reference>
<gene>
    <name evidence="2" type="ORF">LZ496_10635</name>
</gene>
<organism evidence="2 3">
    <name type="scientific">Sphingomonas caseinilyticus</name>
    <dbReference type="NCBI Taxonomy" id="2908205"/>
    <lineage>
        <taxon>Bacteria</taxon>
        <taxon>Pseudomonadati</taxon>
        <taxon>Pseudomonadota</taxon>
        <taxon>Alphaproteobacteria</taxon>
        <taxon>Sphingomonadales</taxon>
        <taxon>Sphingomonadaceae</taxon>
        <taxon>Sphingomonas</taxon>
    </lineage>
</organism>
<evidence type="ECO:0000313" key="3">
    <source>
        <dbReference type="Proteomes" id="UP001203410"/>
    </source>
</evidence>
<evidence type="ECO:0000313" key="2">
    <source>
        <dbReference type="EMBL" id="MCL6699234.1"/>
    </source>
</evidence>
<dbReference type="EMBL" id="JAMGBA010000002">
    <property type="protein sequence ID" value="MCL6699234.1"/>
    <property type="molecule type" value="Genomic_DNA"/>
</dbReference>
<keyword evidence="1" id="KW-1133">Transmembrane helix</keyword>
<comment type="caution">
    <text evidence="2">The sequence shown here is derived from an EMBL/GenBank/DDBJ whole genome shotgun (WGS) entry which is preliminary data.</text>
</comment>
<sequence>MGEFEAIGDAVTGGMLARAVEPEAGEAVDDGHTHEKNCLNCGTKLVGPYCAACGQKSHVHRSLRGFLFDFVQGLYNFEGKIWRTLPMLAWHPGEMTRRYIAGERARFISPVALYLFTVFAMFAVLNFTGALNADPEAFKVDMQEELAADQQALAKLEAKRKEVGIAKGALEEIDRKIARRKRDIAEGQQAVTGPIIQGELDPDTPGWVRPLVEQAKEDPALVSLKIQEAASKYSWLLIPISVPFLWLLFPLRRKHNLYDHTVFVTYSLSFMMMLVVAAGILVAAGWTALAAFLFFVPPFHMYRHLKGAYELGRFSAIMRTIALVSFSFAAAGIFLAATVAIGTM</sequence>
<dbReference type="Proteomes" id="UP001203410">
    <property type="component" value="Unassembled WGS sequence"/>
</dbReference>
<dbReference type="InterPro" id="IPR022134">
    <property type="entry name" value="DUF3667"/>
</dbReference>
<feature type="transmembrane region" description="Helical" evidence="1">
    <location>
        <begin position="233"/>
        <end position="251"/>
    </location>
</feature>